<dbReference type="SUPFAM" id="SSF46785">
    <property type="entry name" value="Winged helix' DNA-binding domain"/>
    <property type="match status" value="1"/>
</dbReference>
<dbReference type="Pfam" id="PF01475">
    <property type="entry name" value="FUR"/>
    <property type="match status" value="1"/>
</dbReference>
<evidence type="ECO:0000313" key="1">
    <source>
        <dbReference type="EMBL" id="MCE5171973.1"/>
    </source>
</evidence>
<protein>
    <submittedName>
        <fullName evidence="1">Transcriptional repressor</fullName>
    </submittedName>
</protein>
<evidence type="ECO:0000313" key="2">
    <source>
        <dbReference type="Proteomes" id="UP001199916"/>
    </source>
</evidence>
<sequence length="90" mass="10495">MITFMKKKRESKPMHMTQQREAVLSCINQAVSPKTAMEIYIALKSDMTRISLSTVYCSLKYFVKNNIVRELDDDGLSKRYEYTGSIYREA</sequence>
<dbReference type="EMBL" id="JAJNBZ010000022">
    <property type="protein sequence ID" value="MCE5171973.1"/>
    <property type="molecule type" value="Genomic_DNA"/>
</dbReference>
<comment type="caution">
    <text evidence="1">The sequence shown here is derived from an EMBL/GenBank/DDBJ whole genome shotgun (WGS) entry which is preliminary data.</text>
</comment>
<reference evidence="1 2" key="1">
    <citation type="submission" date="2021-11" db="EMBL/GenBank/DDBJ databases">
        <title>Draft genome sequence of Paenibacillus profundus YoMME, a new Gram-positive bacteria with exoelectrogenic properties.</title>
        <authorList>
            <person name="Hubenova Y."/>
            <person name="Hubenova E."/>
            <person name="Manasiev Y."/>
            <person name="Peykov S."/>
            <person name="Mitov M."/>
        </authorList>
    </citation>
    <scope>NUCLEOTIDE SEQUENCE [LARGE SCALE GENOMIC DNA]</scope>
    <source>
        <strain evidence="1 2">YoMME</strain>
    </source>
</reference>
<name>A0ABS8YJ96_9BACL</name>
<dbReference type="InterPro" id="IPR036390">
    <property type="entry name" value="WH_DNA-bd_sf"/>
</dbReference>
<proteinExistence type="predicted"/>
<organism evidence="1 2">
    <name type="scientific">Paenibacillus profundus</name>
    <dbReference type="NCBI Taxonomy" id="1173085"/>
    <lineage>
        <taxon>Bacteria</taxon>
        <taxon>Bacillati</taxon>
        <taxon>Bacillota</taxon>
        <taxon>Bacilli</taxon>
        <taxon>Bacillales</taxon>
        <taxon>Paenibacillaceae</taxon>
        <taxon>Paenibacillus</taxon>
    </lineage>
</organism>
<dbReference type="PANTHER" id="PTHR33202">
    <property type="entry name" value="ZINC UPTAKE REGULATION PROTEIN"/>
    <property type="match status" value="1"/>
</dbReference>
<dbReference type="Proteomes" id="UP001199916">
    <property type="component" value="Unassembled WGS sequence"/>
</dbReference>
<gene>
    <name evidence="1" type="ORF">LQV63_22075</name>
</gene>
<dbReference type="PANTHER" id="PTHR33202:SF7">
    <property type="entry name" value="FERRIC UPTAKE REGULATION PROTEIN"/>
    <property type="match status" value="1"/>
</dbReference>
<dbReference type="InterPro" id="IPR036388">
    <property type="entry name" value="WH-like_DNA-bd_sf"/>
</dbReference>
<keyword evidence="2" id="KW-1185">Reference proteome</keyword>
<dbReference type="Gene3D" id="1.10.10.10">
    <property type="entry name" value="Winged helix-like DNA-binding domain superfamily/Winged helix DNA-binding domain"/>
    <property type="match status" value="1"/>
</dbReference>
<dbReference type="InterPro" id="IPR002481">
    <property type="entry name" value="FUR"/>
</dbReference>
<accession>A0ABS8YJ96</accession>